<evidence type="ECO:0000256" key="2">
    <source>
        <dbReference type="ARBA" id="ARBA00022692"/>
    </source>
</evidence>
<dbReference type="GO" id="GO:0016020">
    <property type="term" value="C:membrane"/>
    <property type="evidence" value="ECO:0007669"/>
    <property type="project" value="UniProtKB-SubCell"/>
</dbReference>
<evidence type="ECO:0000256" key="3">
    <source>
        <dbReference type="ARBA" id="ARBA00022989"/>
    </source>
</evidence>
<feature type="transmembrane region" description="Helical" evidence="5">
    <location>
        <begin position="20"/>
        <end position="40"/>
    </location>
</feature>
<evidence type="ECO:0000256" key="1">
    <source>
        <dbReference type="ARBA" id="ARBA00004141"/>
    </source>
</evidence>
<organism evidence="6 7">
    <name type="scientific">Dongia mobilis</name>
    <dbReference type="NCBI Taxonomy" id="578943"/>
    <lineage>
        <taxon>Bacteria</taxon>
        <taxon>Pseudomonadati</taxon>
        <taxon>Pseudomonadota</taxon>
        <taxon>Alphaproteobacteria</taxon>
        <taxon>Rhodospirillales</taxon>
        <taxon>Dongiaceae</taxon>
        <taxon>Dongia</taxon>
    </lineage>
</organism>
<evidence type="ECO:0000256" key="5">
    <source>
        <dbReference type="SAM" id="Phobius"/>
    </source>
</evidence>
<dbReference type="Proteomes" id="UP000295783">
    <property type="component" value="Unassembled WGS sequence"/>
</dbReference>
<accession>A0A4R6WMI1</accession>
<proteinExistence type="predicted"/>
<dbReference type="Pfam" id="PF02600">
    <property type="entry name" value="DsbB"/>
    <property type="match status" value="1"/>
</dbReference>
<name>A0A4R6WMI1_9PROT</name>
<reference evidence="6 7" key="1">
    <citation type="submission" date="2019-03" db="EMBL/GenBank/DDBJ databases">
        <title>Genomic Encyclopedia of Type Strains, Phase III (KMG-III): the genomes of soil and plant-associated and newly described type strains.</title>
        <authorList>
            <person name="Whitman W."/>
        </authorList>
    </citation>
    <scope>NUCLEOTIDE SEQUENCE [LARGE SCALE GENOMIC DNA]</scope>
    <source>
        <strain evidence="6 7">CGMCC 1.7660</strain>
    </source>
</reference>
<dbReference type="Gene3D" id="1.20.1550.10">
    <property type="entry name" value="DsbB-like"/>
    <property type="match status" value="1"/>
</dbReference>
<sequence>MNTRPPRAESFIAPAHVPWLVAGLGLSALCVAWLAQYGFGLAPCELCLWQRYAHWAAIAGGIGAIALARHTRRSGLALGLAALACLAGAAISLFHVGVEQNWWEGTGACVGAGIGGLSGAELEAAIMNAPVTRCDEVAFEMFGISMAGYNGLFSLALALFAAWGAKQLLAGRKR</sequence>
<dbReference type="GO" id="GO:0015035">
    <property type="term" value="F:protein-disulfide reductase activity"/>
    <property type="evidence" value="ECO:0007669"/>
    <property type="project" value="InterPro"/>
</dbReference>
<feature type="transmembrane region" description="Helical" evidence="5">
    <location>
        <begin position="75"/>
        <end position="96"/>
    </location>
</feature>
<evidence type="ECO:0000313" key="6">
    <source>
        <dbReference type="EMBL" id="TDQ82219.1"/>
    </source>
</evidence>
<dbReference type="GO" id="GO:0006457">
    <property type="term" value="P:protein folding"/>
    <property type="evidence" value="ECO:0007669"/>
    <property type="project" value="InterPro"/>
</dbReference>
<dbReference type="PIRSF" id="PIRSF033913">
    <property type="entry name" value="S-S_format_DsbB"/>
    <property type="match status" value="1"/>
</dbReference>
<dbReference type="SUPFAM" id="SSF158442">
    <property type="entry name" value="DsbB-like"/>
    <property type="match status" value="1"/>
</dbReference>
<gene>
    <name evidence="6" type="ORF">A8950_2041</name>
</gene>
<evidence type="ECO:0000313" key="7">
    <source>
        <dbReference type="Proteomes" id="UP000295783"/>
    </source>
</evidence>
<keyword evidence="2 5" id="KW-0812">Transmembrane</keyword>
<dbReference type="InterPro" id="IPR024199">
    <property type="entry name" value="Uncharacterised_DsbB"/>
</dbReference>
<feature type="transmembrane region" description="Helical" evidence="5">
    <location>
        <begin position="147"/>
        <end position="165"/>
    </location>
</feature>
<comment type="caution">
    <text evidence="6">The sequence shown here is derived from an EMBL/GenBank/DDBJ whole genome shotgun (WGS) entry which is preliminary data.</text>
</comment>
<dbReference type="RefSeq" id="WP_208109818.1">
    <property type="nucleotide sequence ID" value="NZ_SNYW01000008.1"/>
</dbReference>
<dbReference type="EMBL" id="SNYW01000008">
    <property type="protein sequence ID" value="TDQ82219.1"/>
    <property type="molecule type" value="Genomic_DNA"/>
</dbReference>
<dbReference type="InterPro" id="IPR003752">
    <property type="entry name" value="DiS_bond_form_DsbB/BdbC"/>
</dbReference>
<feature type="transmembrane region" description="Helical" evidence="5">
    <location>
        <begin position="52"/>
        <end position="68"/>
    </location>
</feature>
<comment type="subcellular location">
    <subcellularLocation>
        <location evidence="1">Membrane</location>
        <topology evidence="1">Multi-pass membrane protein</topology>
    </subcellularLocation>
</comment>
<protein>
    <submittedName>
        <fullName evidence="6">Disulfide bond formation protein DsbB</fullName>
    </submittedName>
</protein>
<keyword evidence="4 5" id="KW-0472">Membrane</keyword>
<dbReference type="AlphaFoldDB" id="A0A4R6WMI1"/>
<keyword evidence="7" id="KW-1185">Reference proteome</keyword>
<evidence type="ECO:0000256" key="4">
    <source>
        <dbReference type="ARBA" id="ARBA00023136"/>
    </source>
</evidence>
<dbReference type="InterPro" id="IPR023380">
    <property type="entry name" value="DsbB-like_sf"/>
</dbReference>
<keyword evidence="3 5" id="KW-1133">Transmembrane helix</keyword>